<reference evidence="2 3" key="1">
    <citation type="submission" date="2017-03" db="EMBL/GenBank/DDBJ databases">
        <title>Foreign affairs: Plasmid Transfer between Roseobacters and Rhizobia.</title>
        <authorList>
            <person name="Bartling P."/>
            <person name="Bunk B."/>
            <person name="Overmann J."/>
            <person name="Brinkmann H."/>
            <person name="Petersen J."/>
        </authorList>
    </citation>
    <scope>NUCLEOTIDE SEQUENCE [LARGE SCALE GENOMIC DNA]</scope>
    <source>
        <strain evidence="2 3">MACL11</strain>
    </source>
</reference>
<organism evidence="2 3">
    <name type="scientific">Martelella mediterranea DSM 17316</name>
    <dbReference type="NCBI Taxonomy" id="1122214"/>
    <lineage>
        <taxon>Bacteria</taxon>
        <taxon>Pseudomonadati</taxon>
        <taxon>Pseudomonadota</taxon>
        <taxon>Alphaproteobacteria</taxon>
        <taxon>Hyphomicrobiales</taxon>
        <taxon>Aurantimonadaceae</taxon>
        <taxon>Martelella</taxon>
    </lineage>
</organism>
<gene>
    <name evidence="2" type="ORF">Mame_03679</name>
</gene>
<evidence type="ECO:0008006" key="4">
    <source>
        <dbReference type="Google" id="ProtNLM"/>
    </source>
</evidence>
<evidence type="ECO:0000313" key="3">
    <source>
        <dbReference type="Proteomes" id="UP000191135"/>
    </source>
</evidence>
<dbReference type="EMBL" id="CP020330">
    <property type="protein sequence ID" value="AQZ52984.1"/>
    <property type="molecule type" value="Genomic_DNA"/>
</dbReference>
<feature type="signal peptide" evidence="1">
    <location>
        <begin position="1"/>
        <end position="23"/>
    </location>
</feature>
<accession>A0A1U9Z5P6</accession>
<keyword evidence="3" id="KW-1185">Reference proteome</keyword>
<dbReference type="Proteomes" id="UP000191135">
    <property type="component" value="Chromosome"/>
</dbReference>
<feature type="chain" id="PRO_5010701810" description="Lipoprotein" evidence="1">
    <location>
        <begin position="24"/>
        <end position="117"/>
    </location>
</feature>
<evidence type="ECO:0000313" key="2">
    <source>
        <dbReference type="EMBL" id="AQZ52984.1"/>
    </source>
</evidence>
<dbReference type="PROSITE" id="PS51257">
    <property type="entry name" value="PROKAR_LIPOPROTEIN"/>
    <property type="match status" value="1"/>
</dbReference>
<name>A0A1U9Z5P6_9HYPH</name>
<dbReference type="RefSeq" id="WP_018067379.1">
    <property type="nucleotide sequence ID" value="NZ_AQWH01000040.1"/>
</dbReference>
<keyword evidence="1" id="KW-0732">Signal</keyword>
<dbReference type="KEGG" id="mmed:Mame_03679"/>
<protein>
    <recommendedName>
        <fullName evidence="4">Lipoprotein</fullName>
    </recommendedName>
</protein>
<proteinExistence type="predicted"/>
<dbReference type="AlphaFoldDB" id="A0A1U9Z5P6"/>
<sequence precursor="true">MSVPFRFAIPLAAMLALAGCQTAAPESPDQTMLDQAARAELGAADCQSYGGLRATRRLNDAADATFAKALQAGATEADIEAARLRARQQADQYQTLYGNRGACDRLLQFPDGYTPPN</sequence>
<evidence type="ECO:0000256" key="1">
    <source>
        <dbReference type="SAM" id="SignalP"/>
    </source>
</evidence>
<dbReference type="OrthoDB" id="7916394at2"/>